<name>A0AAD1BZS8_METFU</name>
<protein>
    <submittedName>
        <fullName evidence="7">TcuR protein</fullName>
    </submittedName>
</protein>
<dbReference type="GO" id="GO:0003700">
    <property type="term" value="F:DNA-binding transcription factor activity"/>
    <property type="evidence" value="ECO:0007669"/>
    <property type="project" value="InterPro"/>
</dbReference>
<keyword evidence="4" id="KW-0010">Activator</keyword>
<dbReference type="FunFam" id="1.10.10.10:FF:000001">
    <property type="entry name" value="LysR family transcriptional regulator"/>
    <property type="match status" value="1"/>
</dbReference>
<proteinExistence type="inferred from homology"/>
<dbReference type="Gene3D" id="3.40.190.290">
    <property type="match status" value="1"/>
</dbReference>
<keyword evidence="8" id="KW-1185">Reference proteome</keyword>
<evidence type="ECO:0000256" key="2">
    <source>
        <dbReference type="ARBA" id="ARBA00023015"/>
    </source>
</evidence>
<feature type="domain" description="HTH lysR-type" evidence="6">
    <location>
        <begin position="1"/>
        <end position="58"/>
    </location>
</feature>
<dbReference type="InterPro" id="IPR036388">
    <property type="entry name" value="WH-like_DNA-bd_sf"/>
</dbReference>
<dbReference type="PANTHER" id="PTHR30293:SF0">
    <property type="entry name" value="NITROGEN ASSIMILATION REGULATORY PROTEIN NAC"/>
    <property type="match status" value="1"/>
</dbReference>
<accession>A0AAD1BZS8</accession>
<dbReference type="AlphaFoldDB" id="A0AAD1BZS8"/>
<dbReference type="Pfam" id="PF03466">
    <property type="entry name" value="LysR_substrate"/>
    <property type="match status" value="1"/>
</dbReference>
<dbReference type="InterPro" id="IPR000847">
    <property type="entry name" value="LysR_HTH_N"/>
</dbReference>
<keyword evidence="3" id="KW-0238">DNA-binding</keyword>
<dbReference type="Proteomes" id="UP000218554">
    <property type="component" value="Chromosome"/>
</dbReference>
<keyword evidence="2" id="KW-0805">Transcription regulation</keyword>
<dbReference type="RefSeq" id="WP_003450539.1">
    <property type="nucleotide sequence ID" value="NZ_AJMR01000113.1"/>
</dbReference>
<gene>
    <name evidence="7" type="ORF">KF707C_29830</name>
</gene>
<reference evidence="8" key="1">
    <citation type="submission" date="2015-05" db="EMBL/GenBank/DDBJ databases">
        <title>Draft genome sequencing of a biphenyl-degrading bacterium, Pseudomonas balearica KF707 (=NBRC110670).</title>
        <authorList>
            <person name="Kimura N."/>
            <person name="Hirose J."/>
            <person name="Watanabe T."/>
            <person name="Suenaga H."/>
            <person name="Fujihara H."/>
            <person name="Noguchi M."/>
            <person name="Hashimoto M."/>
            <person name="Shimodaira J."/>
            <person name="Tsuchikane K."/>
            <person name="Hosoyama A."/>
            <person name="Yamazoe A."/>
            <person name="Fujita N."/>
            <person name="Furukawa K."/>
        </authorList>
    </citation>
    <scope>NUCLEOTIDE SEQUENCE [LARGE SCALE GENOMIC DNA]</scope>
    <source>
        <strain evidence="8">DSM 10086 / NBRC 110670 / KF707</strain>
    </source>
</reference>
<dbReference type="Gene3D" id="1.10.10.10">
    <property type="entry name" value="Winged helix-like DNA-binding domain superfamily/Winged helix DNA-binding domain"/>
    <property type="match status" value="1"/>
</dbReference>
<sequence>MELRQLRYFLSVLEHGSLGRAALELGVGAPALSQQLGKLEAELATRLLNRSSTGVTPTAAGLAFEHHARLTLRQAEYAVLAAQSGRMSGYASLGLAPTTASILARPLMAAMAERYPQIRLHLVEMLSGYLGAQLNARRLDLAVLFQGDPGPRLGVLPLLQERLFVIAPPELVPPHWGDAVSLADLQAVPLVLPSLQHGLRTTLNAAFARIGGEPQVVMEIDGLTTLMTAVAAGYAATVQPGAVVARSREAGLRVFPIADAGVERRSLLVSLSDDELTPAALATRLVVQTVTRELVEQGRWPGARLLPPVGLQQN</sequence>
<evidence type="ECO:0000313" key="8">
    <source>
        <dbReference type="Proteomes" id="UP000218554"/>
    </source>
</evidence>
<evidence type="ECO:0000259" key="6">
    <source>
        <dbReference type="PROSITE" id="PS50931"/>
    </source>
</evidence>
<dbReference type="EMBL" id="AP014862">
    <property type="protein sequence ID" value="BAU74671.1"/>
    <property type="molecule type" value="Genomic_DNA"/>
</dbReference>
<dbReference type="GO" id="GO:2000142">
    <property type="term" value="P:regulation of DNA-templated transcription initiation"/>
    <property type="evidence" value="ECO:0007669"/>
    <property type="project" value="TreeGrafter"/>
</dbReference>
<evidence type="ECO:0000256" key="4">
    <source>
        <dbReference type="ARBA" id="ARBA00023159"/>
    </source>
</evidence>
<evidence type="ECO:0000256" key="3">
    <source>
        <dbReference type="ARBA" id="ARBA00023125"/>
    </source>
</evidence>
<reference evidence="7 8" key="2">
    <citation type="journal article" date="2017" name="Int. J. Syst. Evol. Microbiol.">
        <title>Pseudomonas furukawaii sp. nov., a polychlorinated biphenyl-degrading bacterium isolated from biphenyl-contaminated soil in Japan.</title>
        <authorList>
            <person name="Kimura N."/>
            <person name="Watanabe T."/>
            <person name="Suenaga H."/>
            <person name="Fujihara H."/>
            <person name="Futagami T."/>
            <person name="Goto M."/>
            <person name="Hanada S."/>
            <person name="Hirose J."/>
        </authorList>
    </citation>
    <scope>NUCLEOTIDE SEQUENCE [LARGE SCALE GENOMIC DNA]</scope>
    <source>
        <strain evidence="8">DSM 10086 / NBRC 110670 / KF707</strain>
    </source>
</reference>
<dbReference type="SUPFAM" id="SSF53850">
    <property type="entry name" value="Periplasmic binding protein-like II"/>
    <property type="match status" value="1"/>
</dbReference>
<dbReference type="GO" id="GO:0003677">
    <property type="term" value="F:DNA binding"/>
    <property type="evidence" value="ECO:0007669"/>
    <property type="project" value="UniProtKB-KW"/>
</dbReference>
<evidence type="ECO:0000256" key="5">
    <source>
        <dbReference type="ARBA" id="ARBA00023163"/>
    </source>
</evidence>
<evidence type="ECO:0000256" key="1">
    <source>
        <dbReference type="ARBA" id="ARBA00009437"/>
    </source>
</evidence>
<dbReference type="InterPro" id="IPR005119">
    <property type="entry name" value="LysR_subst-bd"/>
</dbReference>
<dbReference type="SUPFAM" id="SSF46785">
    <property type="entry name" value="Winged helix' DNA-binding domain"/>
    <property type="match status" value="1"/>
</dbReference>
<keyword evidence="5" id="KW-0804">Transcription</keyword>
<dbReference type="KEGG" id="pfuw:KF707C_29830"/>
<dbReference type="PROSITE" id="PS50931">
    <property type="entry name" value="HTH_LYSR"/>
    <property type="match status" value="1"/>
</dbReference>
<comment type="similarity">
    <text evidence="1">Belongs to the LysR transcriptional regulatory family.</text>
</comment>
<organism evidence="7 8">
    <name type="scientific">Metapseudomonas furukawaii</name>
    <name type="common">Pseudomonas furukawaii</name>
    <dbReference type="NCBI Taxonomy" id="1149133"/>
    <lineage>
        <taxon>Bacteria</taxon>
        <taxon>Pseudomonadati</taxon>
        <taxon>Pseudomonadota</taxon>
        <taxon>Gammaproteobacteria</taxon>
        <taxon>Pseudomonadales</taxon>
        <taxon>Pseudomonadaceae</taxon>
        <taxon>Metapseudomonas</taxon>
    </lineage>
</organism>
<dbReference type="PANTHER" id="PTHR30293">
    <property type="entry name" value="TRANSCRIPTIONAL REGULATORY PROTEIN NAC-RELATED"/>
    <property type="match status" value="1"/>
</dbReference>
<evidence type="ECO:0000313" key="7">
    <source>
        <dbReference type="EMBL" id="BAU74671.1"/>
    </source>
</evidence>
<dbReference type="Pfam" id="PF00126">
    <property type="entry name" value="HTH_1"/>
    <property type="match status" value="1"/>
</dbReference>
<dbReference type="InterPro" id="IPR036390">
    <property type="entry name" value="WH_DNA-bd_sf"/>
</dbReference>